<name>A0A178J3X6_9VIBR</name>
<dbReference type="InterPro" id="IPR013022">
    <property type="entry name" value="Xyl_isomerase-like_TIM-brl"/>
</dbReference>
<evidence type="ECO:0000313" key="5">
    <source>
        <dbReference type="Proteomes" id="UP001150001"/>
    </source>
</evidence>
<reference evidence="3 4" key="1">
    <citation type="submission" date="2016-03" db="EMBL/GenBank/DDBJ databases">
        <title>Draft genome sequence of the Vibrio tubiashii subs. europaeus.</title>
        <authorList>
            <person name="Spinard E."/>
            <person name="Dubert J."/>
            <person name="Nelson D.R."/>
            <person name="Barja J.L."/>
        </authorList>
    </citation>
    <scope>NUCLEOTIDE SEQUENCE [LARGE SCALE GENOMIC DNA]</scope>
    <source>
        <strain evidence="4">PP-638</strain>
        <strain evidence="3">PP2-638</strain>
        <plasmid evidence="3">p251_like</plasmid>
    </source>
</reference>
<comment type="caution">
    <text evidence="3">The sequence shown here is derived from an EMBL/GenBank/DDBJ whole genome shotgun (WGS) entry which is preliminary data.</text>
</comment>
<evidence type="ECO:0000313" key="4">
    <source>
        <dbReference type="Proteomes" id="UP000094761"/>
    </source>
</evidence>
<dbReference type="GO" id="GO:0016853">
    <property type="term" value="F:isomerase activity"/>
    <property type="evidence" value="ECO:0007669"/>
    <property type="project" value="UniProtKB-KW"/>
</dbReference>
<dbReference type="Proteomes" id="UP000094761">
    <property type="component" value="Unassembled WGS sequence"/>
</dbReference>
<evidence type="ECO:0000259" key="1">
    <source>
        <dbReference type="Pfam" id="PF01261"/>
    </source>
</evidence>
<geneLocation type="plasmid" evidence="3">
    <name>p251_like</name>
</geneLocation>
<dbReference type="GeneID" id="78078877"/>
<dbReference type="OrthoDB" id="9780241at2"/>
<evidence type="ECO:0000313" key="3">
    <source>
        <dbReference type="EMBL" id="OAM96844.1"/>
    </source>
</evidence>
<sequence length="272" mass="31126">MSNIIYGVNEGTFDFIESVEEKISSLSKSGISNIGLWTKDKNLAQLKSIEDCLNLNNVNVVEINFITKLFDHKYDSPLLVEEIEQCIRLAKSVHATFVTAASFCEKLDTDLVKSNIRQLALRLQEENLDLALEFLPWTAVSSVDKLWRLISDLELDNVSILLDSFHFFKGESTYRQLDEIPIDKIRLVHLNDFSNQVPIDNADLSLIEQTRGFRLFPGEGDFPIAELMTYLKKRGFKGYVNLEVLNSRHKELGSCHLADHAQHNIQEFLEHL</sequence>
<dbReference type="Gene3D" id="3.20.20.150">
    <property type="entry name" value="Divalent-metal-dependent TIM barrel enzymes"/>
    <property type="match status" value="1"/>
</dbReference>
<keyword evidence="3" id="KW-0614">Plasmid</keyword>
<dbReference type="EMBL" id="JAPFIT010000033">
    <property type="protein sequence ID" value="MDC5743550.1"/>
    <property type="molecule type" value="Genomic_DNA"/>
</dbReference>
<keyword evidence="5" id="KW-1185">Reference proteome</keyword>
<dbReference type="Proteomes" id="UP001150001">
    <property type="component" value="Unassembled WGS sequence"/>
</dbReference>
<accession>A0A178J3X6</accession>
<feature type="domain" description="Xylose isomerase-like TIM barrel" evidence="1">
    <location>
        <begin position="80"/>
        <end position="256"/>
    </location>
</feature>
<organism evidence="3 4">
    <name type="scientific">Vibrio europaeus</name>
    <dbReference type="NCBI Taxonomy" id="300876"/>
    <lineage>
        <taxon>Bacteria</taxon>
        <taxon>Pseudomonadati</taxon>
        <taxon>Pseudomonadota</taxon>
        <taxon>Gammaproteobacteria</taxon>
        <taxon>Vibrionales</taxon>
        <taxon>Vibrionaceae</taxon>
        <taxon>Vibrio</taxon>
        <taxon>Vibrio oreintalis group</taxon>
    </lineage>
</organism>
<dbReference type="InterPro" id="IPR050312">
    <property type="entry name" value="IolE/XylAMocC-like"/>
</dbReference>
<dbReference type="SUPFAM" id="SSF51658">
    <property type="entry name" value="Xylose isomerase-like"/>
    <property type="match status" value="1"/>
</dbReference>
<dbReference type="EMBL" id="LUAX01000008">
    <property type="protein sequence ID" value="OAM96844.1"/>
    <property type="molecule type" value="Genomic_DNA"/>
</dbReference>
<dbReference type="Pfam" id="PF01261">
    <property type="entry name" value="AP_endonuc_2"/>
    <property type="match status" value="1"/>
</dbReference>
<dbReference type="InterPro" id="IPR036237">
    <property type="entry name" value="Xyl_isomerase-like_sf"/>
</dbReference>
<dbReference type="PANTHER" id="PTHR12110:SF48">
    <property type="entry name" value="BLL3656 PROTEIN"/>
    <property type="match status" value="1"/>
</dbReference>
<evidence type="ECO:0000313" key="2">
    <source>
        <dbReference type="EMBL" id="MDC5743550.1"/>
    </source>
</evidence>
<reference evidence="2" key="2">
    <citation type="submission" date="2022-11" db="EMBL/GenBank/DDBJ databases">
        <title>Role of the vibriolysin VemA secreted by the emergent pathogen Vibrio europaeus in the colonization of Manila clam mucus.</title>
        <authorList>
            <person name="Martinez C."/>
            <person name="Rodriguez S."/>
            <person name="Vences A."/>
            <person name="Barja J.L."/>
            <person name="Toranzo A.E."/>
            <person name="Dubert J."/>
        </authorList>
    </citation>
    <scope>NUCLEOTIDE SEQUENCE</scope>
    <source>
        <strain evidence="2">3454</strain>
    </source>
</reference>
<protein>
    <submittedName>
        <fullName evidence="2">Sugar phosphate isomerase/epimerase</fullName>
    </submittedName>
</protein>
<dbReference type="AlphaFoldDB" id="A0A178J3X6"/>
<dbReference type="RefSeq" id="WP_069669839.1">
    <property type="nucleotide sequence ID" value="NZ_JAPFIM010000025.1"/>
</dbReference>
<gene>
    <name evidence="3" type="ORF">AZ468_24470</name>
    <name evidence="2" type="ORF">OPW20_26155</name>
</gene>
<keyword evidence="2" id="KW-0413">Isomerase</keyword>
<dbReference type="PANTHER" id="PTHR12110">
    <property type="entry name" value="HYDROXYPYRUVATE ISOMERASE"/>
    <property type="match status" value="1"/>
</dbReference>
<proteinExistence type="predicted"/>